<dbReference type="Proteomes" id="UP001217178">
    <property type="component" value="Unassembled WGS sequence"/>
</dbReference>
<evidence type="ECO:0000256" key="1">
    <source>
        <dbReference type="SAM" id="Phobius"/>
    </source>
</evidence>
<keyword evidence="1" id="KW-0812">Transmembrane</keyword>
<gene>
    <name evidence="2" type="ORF">PSI23_06390</name>
</gene>
<organism evidence="2 3">
    <name type="scientific">Xenorhabdus yunnanensis</name>
    <dbReference type="NCBI Taxonomy" id="3025878"/>
    <lineage>
        <taxon>Bacteria</taxon>
        <taxon>Pseudomonadati</taxon>
        <taxon>Pseudomonadota</taxon>
        <taxon>Gammaproteobacteria</taxon>
        <taxon>Enterobacterales</taxon>
        <taxon>Morganellaceae</taxon>
        <taxon>Xenorhabdus</taxon>
    </lineage>
</organism>
<evidence type="ECO:0000313" key="2">
    <source>
        <dbReference type="EMBL" id="MDC9588954.1"/>
    </source>
</evidence>
<feature type="transmembrane region" description="Helical" evidence="1">
    <location>
        <begin position="54"/>
        <end position="76"/>
    </location>
</feature>
<proteinExistence type="predicted"/>
<name>A0ABT5LDC8_9GAMM</name>
<reference evidence="2 3" key="1">
    <citation type="submission" date="2023-02" db="EMBL/GenBank/DDBJ databases">
        <title>Entomopathogenic bacteria.</title>
        <authorList>
            <person name="Machado R.A."/>
        </authorList>
    </citation>
    <scope>NUCLEOTIDE SEQUENCE [LARGE SCALE GENOMIC DNA]</scope>
    <source>
        <strain evidence="2 3">XENO-10</strain>
    </source>
</reference>
<evidence type="ECO:0000313" key="3">
    <source>
        <dbReference type="Proteomes" id="UP001217178"/>
    </source>
</evidence>
<sequence>MDDYTKITTKFCQPHINMMTDNSSCNDVILKLPKSEFNKFQSSMVSNSPPLGEFNMNILGAGLGLVLVFYVLGYGLGRMIKMVNL</sequence>
<dbReference type="RefSeq" id="WP_273554291.1">
    <property type="nucleotide sequence ID" value="NZ_JAQRFI010000010.1"/>
</dbReference>
<keyword evidence="3" id="KW-1185">Reference proteome</keyword>
<protein>
    <submittedName>
        <fullName evidence="2">Uncharacterized protein</fullName>
    </submittedName>
</protein>
<keyword evidence="1" id="KW-1133">Transmembrane helix</keyword>
<dbReference type="EMBL" id="JAQRFI010000010">
    <property type="protein sequence ID" value="MDC9588954.1"/>
    <property type="molecule type" value="Genomic_DNA"/>
</dbReference>
<comment type="caution">
    <text evidence="2">The sequence shown here is derived from an EMBL/GenBank/DDBJ whole genome shotgun (WGS) entry which is preliminary data.</text>
</comment>
<keyword evidence="1" id="KW-0472">Membrane</keyword>
<accession>A0ABT5LDC8</accession>